<dbReference type="SUPFAM" id="SSF51126">
    <property type="entry name" value="Pectin lyase-like"/>
    <property type="match status" value="1"/>
</dbReference>
<evidence type="ECO:0000313" key="4">
    <source>
        <dbReference type="Proteomes" id="UP001166304"/>
    </source>
</evidence>
<keyword evidence="4" id="KW-1185">Reference proteome</keyword>
<evidence type="ECO:0000313" key="3">
    <source>
        <dbReference type="EMBL" id="MBV0900228.1"/>
    </source>
</evidence>
<sequence length="451" mass="46205">MPSSTPAGDTQRGAGSLQTTRRSLLGSIGAAAGLGLASGDGRAQAAGGIPGTGDVYFVTRNETPAAERGQGTGSGRSSGTYLVVDGSTGGVSLATDDTADVAFQHAFDQLGETGGTVVASAHTFEFGGPATVGDDTLVTGQRGTRFVASETGSRDDPAPTDTQENPLPTGHDLLRVRGDNVAVTDVEFDGAGTQLDNQAVQADGCDGLLVANTRTVNGFQMGISFTRCTNVTVRDNEVVDPNWYGITSRSAPAGGDSDLRRSSDVVIAGNRVSGMKFNNIAPYNVSHFVVFGNVVFDGGHSLIACSPAQRGAIVGNVCRDLHEFAPDPGGEAGIEIEYKETHLRDEVAGTPAARSSDITIAGNQVADCPVGILSRTVPADGDATEPRREQRPHGFTITGNAVSGATEAGIRVRSGESGVVATNTLRDNGTALDVADDFTAGLQVGLNATRP</sequence>
<protein>
    <submittedName>
        <fullName evidence="3">Right-handed parallel beta-helix repeat-containing protein</fullName>
    </submittedName>
</protein>
<dbReference type="InterPro" id="IPR011050">
    <property type="entry name" value="Pectin_lyase_fold/virulence"/>
</dbReference>
<dbReference type="Gene3D" id="2.160.20.10">
    <property type="entry name" value="Single-stranded right-handed beta-helix, Pectin lyase-like"/>
    <property type="match status" value="1"/>
</dbReference>
<proteinExistence type="predicted"/>
<accession>A0AA41FYY8</accession>
<dbReference type="PROSITE" id="PS51318">
    <property type="entry name" value="TAT"/>
    <property type="match status" value="1"/>
</dbReference>
<dbReference type="Proteomes" id="UP001166304">
    <property type="component" value="Unassembled WGS sequence"/>
</dbReference>
<dbReference type="InterPro" id="IPR006311">
    <property type="entry name" value="TAT_signal"/>
</dbReference>
<name>A0AA41FYY8_9EURY</name>
<dbReference type="InterPro" id="IPR039448">
    <property type="entry name" value="Beta_helix"/>
</dbReference>
<dbReference type="Pfam" id="PF13229">
    <property type="entry name" value="Beta_helix"/>
    <property type="match status" value="1"/>
</dbReference>
<dbReference type="AlphaFoldDB" id="A0AA41FYY8"/>
<dbReference type="RefSeq" id="WP_162412460.1">
    <property type="nucleotide sequence ID" value="NZ_JAHQXE010000001.1"/>
</dbReference>
<reference evidence="3" key="1">
    <citation type="submission" date="2021-06" db="EMBL/GenBank/DDBJ databases">
        <title>New haloarchaea isolates fom saline soil.</title>
        <authorList>
            <person name="Duran-Viseras A."/>
            <person name="Sanchez-Porro C.S."/>
            <person name="Ventosa A."/>
        </authorList>
    </citation>
    <scope>NUCLEOTIDE SEQUENCE</scope>
    <source>
        <strain evidence="3">JCM 18369</strain>
    </source>
</reference>
<dbReference type="EMBL" id="JAHQXE010000001">
    <property type="protein sequence ID" value="MBV0900228.1"/>
    <property type="molecule type" value="Genomic_DNA"/>
</dbReference>
<dbReference type="InterPro" id="IPR012334">
    <property type="entry name" value="Pectin_lyas_fold"/>
</dbReference>
<feature type="region of interest" description="Disordered" evidence="1">
    <location>
        <begin position="377"/>
        <end position="396"/>
    </location>
</feature>
<feature type="region of interest" description="Disordered" evidence="1">
    <location>
        <begin position="147"/>
        <end position="169"/>
    </location>
</feature>
<feature type="domain" description="Right handed beta helix" evidence="2">
    <location>
        <begin position="178"/>
        <end position="316"/>
    </location>
</feature>
<dbReference type="SMART" id="SM00710">
    <property type="entry name" value="PbH1"/>
    <property type="match status" value="7"/>
</dbReference>
<dbReference type="InterPro" id="IPR006626">
    <property type="entry name" value="PbH1"/>
</dbReference>
<organism evidence="3 4">
    <name type="scientific">Haloarcula salina</name>
    <dbReference type="NCBI Taxonomy" id="1429914"/>
    <lineage>
        <taxon>Archaea</taxon>
        <taxon>Methanobacteriati</taxon>
        <taxon>Methanobacteriota</taxon>
        <taxon>Stenosarchaea group</taxon>
        <taxon>Halobacteria</taxon>
        <taxon>Halobacteriales</taxon>
        <taxon>Haloarculaceae</taxon>
        <taxon>Haloarcula</taxon>
    </lineage>
</organism>
<comment type="caution">
    <text evidence="3">The sequence shown here is derived from an EMBL/GenBank/DDBJ whole genome shotgun (WGS) entry which is preliminary data.</text>
</comment>
<gene>
    <name evidence="3" type="ORF">KTS37_00380</name>
</gene>
<evidence type="ECO:0000259" key="2">
    <source>
        <dbReference type="Pfam" id="PF13229"/>
    </source>
</evidence>
<evidence type="ECO:0000256" key="1">
    <source>
        <dbReference type="SAM" id="MobiDB-lite"/>
    </source>
</evidence>